<keyword evidence="2" id="KW-0521">NADP</keyword>
<proteinExistence type="inferred from homology"/>
<protein>
    <submittedName>
        <fullName evidence="5">NAD(P)-binding protein</fullName>
    </submittedName>
</protein>
<feature type="domain" description="NmrA-like" evidence="4">
    <location>
        <begin position="4"/>
        <end position="238"/>
    </location>
</feature>
<sequence length="300" mass="33222">MERQLFTIYGATGQQGGALIRYLLKHPRFSKIYKLRGITRDSSKPRAQALAQQGVVMVEADMNDPDSLKRATQGSHIVFAMTDFWLSGSREIETQQGKAQADAAVQAGAQAIIWSSLPRIGLPNFDSKADVEEYIRSLSIKAAFYRPGWFMQNHLTFSKPVEEEERGGGGQGDRGRCEAHTLVPLVDNEDIGKYLQPFLDDVEEKYDGVGLTACSAFVTPVHMCEVWSRVTGKVVKFEKEGGDGGGVTGGGGARGGDGDSWYYGEGSRKAMEWTLAQMEEKTTSWEEFVERVEGEEAWFR</sequence>
<name>A0A2V1DQR5_9PLEO</name>
<dbReference type="OrthoDB" id="3358371at2759"/>
<dbReference type="CDD" id="cd05251">
    <property type="entry name" value="NmrA_like_SDR_a"/>
    <property type="match status" value="1"/>
</dbReference>
<evidence type="ECO:0000256" key="2">
    <source>
        <dbReference type="ARBA" id="ARBA00022857"/>
    </source>
</evidence>
<reference evidence="5 6" key="1">
    <citation type="journal article" date="2018" name="Sci. Rep.">
        <title>Comparative genomics provides insights into the lifestyle and reveals functional heterogeneity of dark septate endophytic fungi.</title>
        <authorList>
            <person name="Knapp D.G."/>
            <person name="Nemeth J.B."/>
            <person name="Barry K."/>
            <person name="Hainaut M."/>
            <person name="Henrissat B."/>
            <person name="Johnson J."/>
            <person name="Kuo A."/>
            <person name="Lim J.H.P."/>
            <person name="Lipzen A."/>
            <person name="Nolan M."/>
            <person name="Ohm R.A."/>
            <person name="Tamas L."/>
            <person name="Grigoriev I.V."/>
            <person name="Spatafora J.W."/>
            <person name="Nagy L.G."/>
            <person name="Kovacs G.M."/>
        </authorList>
    </citation>
    <scope>NUCLEOTIDE SEQUENCE [LARGE SCALE GENOMIC DNA]</scope>
    <source>
        <strain evidence="5 6">DSE2036</strain>
    </source>
</reference>
<dbReference type="PANTHER" id="PTHR42748:SF30">
    <property type="entry name" value="NMRA-LIKE DOMAIN-CONTAINING PROTEIN"/>
    <property type="match status" value="1"/>
</dbReference>
<dbReference type="Gene3D" id="3.90.25.10">
    <property type="entry name" value="UDP-galactose 4-epimerase, domain 1"/>
    <property type="match status" value="1"/>
</dbReference>
<dbReference type="Proteomes" id="UP000244855">
    <property type="component" value="Unassembled WGS sequence"/>
</dbReference>
<keyword evidence="3" id="KW-0560">Oxidoreductase</keyword>
<dbReference type="InterPro" id="IPR036291">
    <property type="entry name" value="NAD(P)-bd_dom_sf"/>
</dbReference>
<dbReference type="InterPro" id="IPR008030">
    <property type="entry name" value="NmrA-like"/>
</dbReference>
<dbReference type="EMBL" id="KZ805375">
    <property type="protein sequence ID" value="PVI00326.1"/>
    <property type="molecule type" value="Genomic_DNA"/>
</dbReference>
<evidence type="ECO:0000259" key="4">
    <source>
        <dbReference type="Pfam" id="PF05368"/>
    </source>
</evidence>
<accession>A0A2V1DQR5</accession>
<dbReference type="PANTHER" id="PTHR42748">
    <property type="entry name" value="NITROGEN METABOLITE REPRESSION PROTEIN NMRA FAMILY MEMBER"/>
    <property type="match status" value="1"/>
</dbReference>
<evidence type="ECO:0000256" key="1">
    <source>
        <dbReference type="ARBA" id="ARBA00006328"/>
    </source>
</evidence>
<keyword evidence="6" id="KW-1185">Reference proteome</keyword>
<dbReference type="GO" id="GO:0005634">
    <property type="term" value="C:nucleus"/>
    <property type="evidence" value="ECO:0007669"/>
    <property type="project" value="TreeGrafter"/>
</dbReference>
<dbReference type="AlphaFoldDB" id="A0A2V1DQR5"/>
<dbReference type="Gene3D" id="3.40.50.720">
    <property type="entry name" value="NAD(P)-binding Rossmann-like Domain"/>
    <property type="match status" value="1"/>
</dbReference>
<dbReference type="STRING" id="97972.A0A2V1DQR5"/>
<dbReference type="SUPFAM" id="SSF51735">
    <property type="entry name" value="NAD(P)-binding Rossmann-fold domains"/>
    <property type="match status" value="1"/>
</dbReference>
<dbReference type="Pfam" id="PF05368">
    <property type="entry name" value="NmrA"/>
    <property type="match status" value="1"/>
</dbReference>
<gene>
    <name evidence="5" type="ORF">DM02DRAFT_708590</name>
</gene>
<dbReference type="GO" id="GO:0016491">
    <property type="term" value="F:oxidoreductase activity"/>
    <property type="evidence" value="ECO:0007669"/>
    <property type="project" value="UniProtKB-KW"/>
</dbReference>
<dbReference type="InterPro" id="IPR051164">
    <property type="entry name" value="NmrA-like_oxidored"/>
</dbReference>
<evidence type="ECO:0000313" key="5">
    <source>
        <dbReference type="EMBL" id="PVI00326.1"/>
    </source>
</evidence>
<comment type="similarity">
    <text evidence="1">Belongs to the NmrA-type oxidoreductase family.</text>
</comment>
<organism evidence="5 6">
    <name type="scientific">Periconia macrospinosa</name>
    <dbReference type="NCBI Taxonomy" id="97972"/>
    <lineage>
        <taxon>Eukaryota</taxon>
        <taxon>Fungi</taxon>
        <taxon>Dikarya</taxon>
        <taxon>Ascomycota</taxon>
        <taxon>Pezizomycotina</taxon>
        <taxon>Dothideomycetes</taxon>
        <taxon>Pleosporomycetidae</taxon>
        <taxon>Pleosporales</taxon>
        <taxon>Massarineae</taxon>
        <taxon>Periconiaceae</taxon>
        <taxon>Periconia</taxon>
    </lineage>
</organism>
<evidence type="ECO:0000256" key="3">
    <source>
        <dbReference type="ARBA" id="ARBA00023002"/>
    </source>
</evidence>
<evidence type="ECO:0000313" key="6">
    <source>
        <dbReference type="Proteomes" id="UP000244855"/>
    </source>
</evidence>